<dbReference type="Proteomes" id="UP000073492">
    <property type="component" value="Unassembled WGS sequence"/>
</dbReference>
<dbReference type="AlphaFoldDB" id="A0A139I4H3"/>
<keyword evidence="3" id="KW-1185">Reference proteome</keyword>
<feature type="region of interest" description="Disordered" evidence="1">
    <location>
        <begin position="36"/>
        <end position="89"/>
    </location>
</feature>
<gene>
    <name evidence="2" type="ORF">AC579_5985</name>
</gene>
<proteinExistence type="predicted"/>
<evidence type="ECO:0000256" key="1">
    <source>
        <dbReference type="SAM" id="MobiDB-lite"/>
    </source>
</evidence>
<accession>A0A139I4H3</accession>
<comment type="caution">
    <text evidence="2">The sequence shown here is derived from an EMBL/GenBank/DDBJ whole genome shotgun (WGS) entry which is preliminary data.</text>
</comment>
<organism evidence="2 3">
    <name type="scientific">Pseudocercospora musae</name>
    <dbReference type="NCBI Taxonomy" id="113226"/>
    <lineage>
        <taxon>Eukaryota</taxon>
        <taxon>Fungi</taxon>
        <taxon>Dikarya</taxon>
        <taxon>Ascomycota</taxon>
        <taxon>Pezizomycotina</taxon>
        <taxon>Dothideomycetes</taxon>
        <taxon>Dothideomycetidae</taxon>
        <taxon>Mycosphaerellales</taxon>
        <taxon>Mycosphaerellaceae</taxon>
        <taxon>Pseudocercospora</taxon>
    </lineage>
</organism>
<feature type="compositionally biased region" description="Low complexity" evidence="1">
    <location>
        <begin position="45"/>
        <end position="58"/>
    </location>
</feature>
<evidence type="ECO:0000313" key="3">
    <source>
        <dbReference type="Proteomes" id="UP000073492"/>
    </source>
</evidence>
<sequence>MLAQKPSGLDGLRLVSTQLPEGIRSTKSSKNRCRISNMGNHRLANKSLTSNATATSSTRPPPTASRPHLGPHLFDPAASRNPWQGDDLRKGTLFREATKFDGDMASEMRNMNINEPVPDKFLDPWLGPLPPAGRSNYWQGTNAPTENSHQASQAINAKHCIRTQRTVADFRKGQIVTVPTHVPNLDPKKGPGIVEYALRGNVGTSTEWINHGLYDHVNVEVYDKEKLMLDTSTIKLTGGRGIDPQEDISIVGRLTEDSYNHVETLWEGLSHEARSKSC</sequence>
<name>A0A139I4H3_9PEZI</name>
<protein>
    <submittedName>
        <fullName evidence="2">Uncharacterized protein</fullName>
    </submittedName>
</protein>
<evidence type="ECO:0000313" key="2">
    <source>
        <dbReference type="EMBL" id="KXT09442.1"/>
    </source>
</evidence>
<reference evidence="2 3" key="1">
    <citation type="submission" date="2015-07" db="EMBL/GenBank/DDBJ databases">
        <title>Comparative genomics of the Sigatoka disease complex on banana suggests a link between parallel evolutionary changes in Pseudocercospora fijiensis and Pseudocercospora eumusae and increased virulence on the banana host.</title>
        <authorList>
            <person name="Chang T.-C."/>
            <person name="Salvucci A."/>
            <person name="Crous P.W."/>
            <person name="Stergiopoulos I."/>
        </authorList>
    </citation>
    <scope>NUCLEOTIDE SEQUENCE [LARGE SCALE GENOMIC DNA]</scope>
    <source>
        <strain evidence="2 3">CBS 116634</strain>
    </source>
</reference>
<dbReference type="EMBL" id="LFZO01000343">
    <property type="protein sequence ID" value="KXT09442.1"/>
    <property type="molecule type" value="Genomic_DNA"/>
</dbReference>
<dbReference type="OrthoDB" id="3438983at2759"/>